<dbReference type="HOGENOM" id="CLU_046496_3_1_6"/>
<dbReference type="eggNOG" id="COG2240">
    <property type="taxonomic scope" value="Bacteria"/>
</dbReference>
<proteinExistence type="predicted"/>
<reference evidence="8" key="2">
    <citation type="submission" date="2020-02" db="EMBL/GenBank/DDBJ databases">
        <title>Using affinity propagation clustering for identifying bacterial clades and subclades with whole-genome sequences of Francisella tularensis.</title>
        <authorList>
            <person name="Homeier-Bachmann T."/>
            <person name="Abdel-Glil M.Y."/>
            <person name="Hackbart A."/>
            <person name="Hotzel H."/>
            <person name="Tomaso H."/>
        </authorList>
    </citation>
    <scope>NUCLEOTIDE SEQUENCE</scope>
    <source>
        <strain evidence="8">15T0085</strain>
        <strain evidence="7">17T1429</strain>
    </source>
</reference>
<dbReference type="InterPro" id="IPR004625">
    <property type="entry name" value="PyrdxlKinase"/>
</dbReference>
<dbReference type="GO" id="GO:0009443">
    <property type="term" value="P:pyridoxal 5'-phosphate salvage"/>
    <property type="evidence" value="ECO:0007669"/>
    <property type="project" value="InterPro"/>
</dbReference>
<dbReference type="KEGG" id="ftv:CH67_474"/>
<keyword evidence="2 8" id="KW-0808">Transferase</keyword>
<dbReference type="PANTHER" id="PTHR10534:SF2">
    <property type="entry name" value="PYRIDOXAL KINASE"/>
    <property type="match status" value="1"/>
</dbReference>
<dbReference type="InterPro" id="IPR029056">
    <property type="entry name" value="Ribokinase-like"/>
</dbReference>
<evidence type="ECO:0000256" key="4">
    <source>
        <dbReference type="ARBA" id="ARBA00022777"/>
    </source>
</evidence>
<organism evidence="8">
    <name type="scientific">Francisella tularensis subsp. holarctica</name>
    <dbReference type="NCBI Taxonomy" id="119857"/>
    <lineage>
        <taxon>Bacteria</taxon>
        <taxon>Pseudomonadati</taxon>
        <taxon>Pseudomonadota</taxon>
        <taxon>Gammaproteobacteria</taxon>
        <taxon>Thiotrichales</taxon>
        <taxon>Francisellaceae</taxon>
        <taxon>Francisella</taxon>
    </lineage>
</organism>
<dbReference type="InterPro" id="IPR013749">
    <property type="entry name" value="PM/HMP-P_kinase-1"/>
</dbReference>
<comment type="caution">
    <text evidence="8">The sequence shown here is derived from an EMBL/GenBank/DDBJ whole genome shotgun (WGS) entry which is preliminary data.</text>
</comment>
<dbReference type="PANTHER" id="PTHR10534">
    <property type="entry name" value="PYRIDOXAL KINASE"/>
    <property type="match status" value="1"/>
</dbReference>
<dbReference type="AlphaFoldDB" id="A0A0B3VXI2"/>
<dbReference type="OMA" id="HTQYGQW"/>
<dbReference type="KEGG" id="ftc:DA46_520"/>
<dbReference type="NCBIfam" id="TIGR00687">
    <property type="entry name" value="pyridox_kin"/>
    <property type="match status" value="1"/>
</dbReference>
<dbReference type="CDD" id="cd01173">
    <property type="entry name" value="pyridoxal_pyridoxamine_kinase"/>
    <property type="match status" value="1"/>
</dbReference>
<name>A0A0B3VXI2_FRATU</name>
<keyword evidence="5" id="KW-0067">ATP-binding</keyword>
<dbReference type="GO" id="GO:0005524">
    <property type="term" value="F:ATP binding"/>
    <property type="evidence" value="ECO:0007669"/>
    <property type="project" value="UniProtKB-KW"/>
</dbReference>
<accession>A0A0B3VXI2</accession>
<sequence length="283" mass="31216">MSLKIPKVLSIQSHVAYGYAGNKAAVFPMQKLGIEVSPIYTVQLSNHTQYDFYKGSFFSAEDIQNVIDGMIANGFLAQQNAILSGYIGNLEIAKVIANTVIELKKLNSDSLYCCDPVFGDKHDEDENGHIFASADHPNIFLSHLLPLADIITPNLFELSVLSGSQICNYDDIITACKKLISKTGNHNQIIIVTSVSFSKDKTGIAIYHHGNFSYLESPKYKVQPKVSGSGDITAAMFLSYLLKGKNLDETLKAVTQCLDGIFRTTHQLNTDELALIQAQEYIR</sequence>
<feature type="domain" description="Pyridoxamine kinase/Phosphomethylpyrimidine kinase" evidence="6">
    <location>
        <begin position="80"/>
        <end position="269"/>
    </location>
</feature>
<dbReference type="EC" id="2.7.1.35" evidence="1"/>
<protein>
    <recommendedName>
        <fullName evidence="1">pyridoxal kinase</fullName>
        <ecNumber evidence="1">2.7.1.35</ecNumber>
    </recommendedName>
</protein>
<gene>
    <name evidence="8" type="primary">pdxY</name>
    <name evidence="8" type="ORF">FWI86_02965</name>
    <name evidence="7" type="ORF">FWJ04_01625</name>
</gene>
<keyword evidence="3" id="KW-0547">Nucleotide-binding</keyword>
<keyword evidence="4 8" id="KW-0418">Kinase</keyword>
<dbReference type="EMBL" id="JAAGKH010000007">
    <property type="protein sequence ID" value="NDR88435.1"/>
    <property type="molecule type" value="Genomic_DNA"/>
</dbReference>
<dbReference type="Gene3D" id="3.40.1190.20">
    <property type="match status" value="1"/>
</dbReference>
<reference evidence="8" key="1">
    <citation type="submission" date="2019-08" db="EMBL/GenBank/DDBJ databases">
        <authorList>
            <person name="Busch A."/>
        </authorList>
    </citation>
    <scope>NUCLEOTIDE SEQUENCE</scope>
    <source>
        <strain evidence="8">15T0085</strain>
        <strain evidence="7">17T1429</strain>
    </source>
</reference>
<evidence type="ECO:0000259" key="6">
    <source>
        <dbReference type="Pfam" id="PF08543"/>
    </source>
</evidence>
<evidence type="ECO:0000313" key="8">
    <source>
        <dbReference type="EMBL" id="NDS68066.1"/>
    </source>
</evidence>
<evidence type="ECO:0000256" key="1">
    <source>
        <dbReference type="ARBA" id="ARBA00012104"/>
    </source>
</evidence>
<dbReference type="Pfam" id="PF08543">
    <property type="entry name" value="Phos_pyr_kin"/>
    <property type="match status" value="1"/>
</dbReference>
<dbReference type="KEGG" id="ftz:CH68_209"/>
<evidence type="ECO:0000256" key="3">
    <source>
        <dbReference type="ARBA" id="ARBA00022741"/>
    </source>
</evidence>
<dbReference type="RefSeq" id="WP_010031087.1">
    <property type="nucleotide sequence ID" value="NZ_CP009693.1"/>
</dbReference>
<evidence type="ECO:0000313" key="7">
    <source>
        <dbReference type="EMBL" id="NDR88435.1"/>
    </source>
</evidence>
<dbReference type="GO" id="GO:0005829">
    <property type="term" value="C:cytosol"/>
    <property type="evidence" value="ECO:0007669"/>
    <property type="project" value="TreeGrafter"/>
</dbReference>
<evidence type="ECO:0000256" key="5">
    <source>
        <dbReference type="ARBA" id="ARBA00022840"/>
    </source>
</evidence>
<dbReference type="EMBL" id="JAAGJP010000013">
    <property type="protein sequence ID" value="NDS68066.1"/>
    <property type="molecule type" value="Genomic_DNA"/>
</dbReference>
<evidence type="ECO:0000256" key="2">
    <source>
        <dbReference type="ARBA" id="ARBA00022679"/>
    </source>
</evidence>
<dbReference type="GO" id="GO:0008478">
    <property type="term" value="F:pyridoxal kinase activity"/>
    <property type="evidence" value="ECO:0007669"/>
    <property type="project" value="UniProtKB-EC"/>
</dbReference>
<dbReference type="SUPFAM" id="SSF53613">
    <property type="entry name" value="Ribokinase-like"/>
    <property type="match status" value="1"/>
</dbReference>